<keyword evidence="6 9" id="KW-0472">Membrane</keyword>
<evidence type="ECO:0000313" key="10">
    <source>
        <dbReference type="EMBL" id="MPN00732.1"/>
    </source>
</evidence>
<feature type="transmembrane region" description="Helical" evidence="9">
    <location>
        <begin position="70"/>
        <end position="88"/>
    </location>
</feature>
<comment type="subcellular location">
    <subcellularLocation>
        <location evidence="1">Membrane</location>
        <topology evidence="1">Multi-pass membrane protein</topology>
    </subcellularLocation>
</comment>
<sequence>MVTDFGKFADPLADKLLTTSAVISFVGFSIMPAWIALLILAREFIITALRTIAMGKGRVISASLSGKIKTAVQFTGIAVLLLMLSRPFHHLYSSHLTDVINYIMALVTVISGIDYLHKNKDLISQTK</sequence>
<dbReference type="GO" id="GO:0016020">
    <property type="term" value="C:membrane"/>
    <property type="evidence" value="ECO:0007669"/>
    <property type="project" value="UniProtKB-SubCell"/>
</dbReference>
<dbReference type="GO" id="GO:0008444">
    <property type="term" value="F:CDP-diacylglycerol-glycerol-3-phosphate 3-phosphatidyltransferase activity"/>
    <property type="evidence" value="ECO:0007669"/>
    <property type="project" value="UniProtKB-EC"/>
</dbReference>
<dbReference type="Gene3D" id="1.20.120.1760">
    <property type="match status" value="1"/>
</dbReference>
<comment type="caution">
    <text evidence="10">The sequence shown here is derived from an EMBL/GenBank/DDBJ whole genome shotgun (WGS) entry which is preliminary data.</text>
</comment>
<keyword evidence="2" id="KW-0444">Lipid biosynthesis</keyword>
<dbReference type="EMBL" id="VSSQ01046766">
    <property type="protein sequence ID" value="MPN00732.1"/>
    <property type="molecule type" value="Genomic_DNA"/>
</dbReference>
<evidence type="ECO:0000256" key="1">
    <source>
        <dbReference type="ARBA" id="ARBA00004141"/>
    </source>
</evidence>
<dbReference type="EC" id="2.7.8.5" evidence="10"/>
<reference evidence="10" key="1">
    <citation type="submission" date="2019-08" db="EMBL/GenBank/DDBJ databases">
        <authorList>
            <person name="Kucharzyk K."/>
            <person name="Murdoch R.W."/>
            <person name="Higgins S."/>
            <person name="Loffler F."/>
        </authorList>
    </citation>
    <scope>NUCLEOTIDE SEQUENCE</scope>
</reference>
<keyword evidence="8" id="KW-1208">Phospholipid metabolism</keyword>
<dbReference type="AlphaFoldDB" id="A0A645EHJ0"/>
<gene>
    <name evidence="10" type="primary">pgsA_37</name>
    <name evidence="10" type="ORF">SDC9_147928</name>
</gene>
<evidence type="ECO:0000256" key="4">
    <source>
        <dbReference type="ARBA" id="ARBA00022989"/>
    </source>
</evidence>
<accession>A0A645EHJ0</accession>
<dbReference type="PANTHER" id="PTHR14269">
    <property type="entry name" value="CDP-DIACYLGLYCEROL--GLYCEROL-3-PHOSPHATE 3-PHOSPHATIDYLTRANSFERASE-RELATED"/>
    <property type="match status" value="1"/>
</dbReference>
<dbReference type="InterPro" id="IPR050324">
    <property type="entry name" value="CDP-alcohol_PTase-I"/>
</dbReference>
<feature type="transmembrane region" description="Helical" evidence="9">
    <location>
        <begin position="20"/>
        <end position="49"/>
    </location>
</feature>
<dbReference type="Pfam" id="PF01066">
    <property type="entry name" value="CDP-OH_P_transf"/>
    <property type="match status" value="1"/>
</dbReference>
<protein>
    <submittedName>
        <fullName evidence="10">CDP-diacylglycerol--glycerol-3-phosphate 3-phosphatidyltransferase</fullName>
        <ecNumber evidence="10">2.7.8.5</ecNumber>
    </submittedName>
</protein>
<name>A0A645EHJ0_9ZZZZ</name>
<proteinExistence type="predicted"/>
<dbReference type="PANTHER" id="PTHR14269:SF62">
    <property type="entry name" value="CDP-DIACYLGLYCEROL--GLYCEROL-3-PHOSPHATE 3-PHOSPHATIDYLTRANSFERASE 1, CHLOROPLASTIC"/>
    <property type="match status" value="1"/>
</dbReference>
<evidence type="ECO:0000256" key="8">
    <source>
        <dbReference type="ARBA" id="ARBA00023264"/>
    </source>
</evidence>
<evidence type="ECO:0000256" key="9">
    <source>
        <dbReference type="SAM" id="Phobius"/>
    </source>
</evidence>
<evidence type="ECO:0000256" key="7">
    <source>
        <dbReference type="ARBA" id="ARBA00023209"/>
    </source>
</evidence>
<evidence type="ECO:0000256" key="5">
    <source>
        <dbReference type="ARBA" id="ARBA00023098"/>
    </source>
</evidence>
<keyword evidence="10" id="KW-0808">Transferase</keyword>
<dbReference type="InterPro" id="IPR000462">
    <property type="entry name" value="CDP-OH_P_trans"/>
</dbReference>
<evidence type="ECO:0000256" key="6">
    <source>
        <dbReference type="ARBA" id="ARBA00023136"/>
    </source>
</evidence>
<evidence type="ECO:0000256" key="2">
    <source>
        <dbReference type="ARBA" id="ARBA00022516"/>
    </source>
</evidence>
<evidence type="ECO:0000256" key="3">
    <source>
        <dbReference type="ARBA" id="ARBA00022692"/>
    </source>
</evidence>
<dbReference type="InterPro" id="IPR043130">
    <property type="entry name" value="CDP-OH_PTrfase_TM_dom"/>
</dbReference>
<feature type="transmembrane region" description="Helical" evidence="9">
    <location>
        <begin position="100"/>
        <end position="117"/>
    </location>
</feature>
<organism evidence="10">
    <name type="scientific">bioreactor metagenome</name>
    <dbReference type="NCBI Taxonomy" id="1076179"/>
    <lineage>
        <taxon>unclassified sequences</taxon>
        <taxon>metagenomes</taxon>
        <taxon>ecological metagenomes</taxon>
    </lineage>
</organism>
<keyword evidence="3 9" id="KW-0812">Transmembrane</keyword>
<keyword evidence="5" id="KW-0443">Lipid metabolism</keyword>
<keyword evidence="4 9" id="KW-1133">Transmembrane helix</keyword>
<keyword evidence="7" id="KW-0594">Phospholipid biosynthesis</keyword>
<dbReference type="GO" id="GO:0046474">
    <property type="term" value="P:glycerophospholipid biosynthetic process"/>
    <property type="evidence" value="ECO:0007669"/>
    <property type="project" value="TreeGrafter"/>
</dbReference>